<dbReference type="PROSITE" id="PS00217">
    <property type="entry name" value="SUGAR_TRANSPORT_2"/>
    <property type="match status" value="1"/>
</dbReference>
<comment type="caution">
    <text evidence="9">The sequence shown here is derived from an EMBL/GenBank/DDBJ whole genome shotgun (WGS) entry which is preliminary data.</text>
</comment>
<evidence type="ECO:0000256" key="4">
    <source>
        <dbReference type="ARBA" id="ARBA00022989"/>
    </source>
</evidence>
<protein>
    <submittedName>
        <fullName evidence="9">MFS transporter</fullName>
    </submittedName>
</protein>
<name>A0ABQ4DMU2_9CELL</name>
<evidence type="ECO:0000256" key="1">
    <source>
        <dbReference type="ARBA" id="ARBA00004651"/>
    </source>
</evidence>
<feature type="transmembrane region" description="Helical" evidence="7">
    <location>
        <begin position="332"/>
        <end position="356"/>
    </location>
</feature>
<keyword evidence="2" id="KW-0813">Transport</keyword>
<feature type="transmembrane region" description="Helical" evidence="7">
    <location>
        <begin position="419"/>
        <end position="441"/>
    </location>
</feature>
<reference evidence="9 10" key="1">
    <citation type="submission" date="2021-01" db="EMBL/GenBank/DDBJ databases">
        <title>Whole genome shotgun sequence of Cellulomonas phragmiteti NBRC 110785.</title>
        <authorList>
            <person name="Komaki H."/>
            <person name="Tamura T."/>
        </authorList>
    </citation>
    <scope>NUCLEOTIDE SEQUENCE [LARGE SCALE GENOMIC DNA]</scope>
    <source>
        <strain evidence="9 10">NBRC 110785</strain>
    </source>
</reference>
<feature type="transmembrane region" description="Helical" evidence="7">
    <location>
        <begin position="396"/>
        <end position="413"/>
    </location>
</feature>
<dbReference type="InterPro" id="IPR036259">
    <property type="entry name" value="MFS_trans_sf"/>
</dbReference>
<dbReference type="SUPFAM" id="SSF103473">
    <property type="entry name" value="MFS general substrate transporter"/>
    <property type="match status" value="1"/>
</dbReference>
<evidence type="ECO:0000256" key="3">
    <source>
        <dbReference type="ARBA" id="ARBA00022692"/>
    </source>
</evidence>
<feature type="transmembrane region" description="Helical" evidence="7">
    <location>
        <begin position="68"/>
        <end position="97"/>
    </location>
</feature>
<evidence type="ECO:0000256" key="2">
    <source>
        <dbReference type="ARBA" id="ARBA00022448"/>
    </source>
</evidence>
<accession>A0ABQ4DMU2</accession>
<keyword evidence="3 7" id="KW-0812">Transmembrane</keyword>
<comment type="subcellular location">
    <subcellularLocation>
        <location evidence="1">Cell membrane</location>
        <topology evidence="1">Multi-pass membrane protein</topology>
    </subcellularLocation>
</comment>
<feature type="transmembrane region" description="Helical" evidence="7">
    <location>
        <begin position="134"/>
        <end position="153"/>
    </location>
</feature>
<evidence type="ECO:0000256" key="5">
    <source>
        <dbReference type="ARBA" id="ARBA00023136"/>
    </source>
</evidence>
<evidence type="ECO:0000256" key="7">
    <source>
        <dbReference type="SAM" id="Phobius"/>
    </source>
</evidence>
<dbReference type="PANTHER" id="PTHR23511">
    <property type="entry name" value="SYNAPTIC VESICLE GLYCOPROTEIN 2"/>
    <property type="match status" value="1"/>
</dbReference>
<dbReference type="EMBL" id="BONP01000014">
    <property type="protein sequence ID" value="GIG40674.1"/>
    <property type="molecule type" value="Genomic_DNA"/>
</dbReference>
<dbReference type="Pfam" id="PF00083">
    <property type="entry name" value="Sugar_tr"/>
    <property type="match status" value="1"/>
</dbReference>
<evidence type="ECO:0000313" key="9">
    <source>
        <dbReference type="EMBL" id="GIG40674.1"/>
    </source>
</evidence>
<sequence>MWATMPSGADDDAARPTGRVPHAPGPPGRTAGGLVTGPDVPTDPAAPAAGDPAERLDRLPVTRRHVRLLVGSGVGWTFDAMDVGLISFVIAQLAVVWGTDATVLGWVASAGFVGMAVGAAVGGLLADRVGRRQVFALTLLVYGLATGASALAGGVAVLMVLRFVVGLGLGAELPVASTLVSEFAPPRIRGRAVVVLESFWAVGWILAALIGYLVVPSGDDGWRWALALGALPALYSVVVRRGLPESVRFLQARGRHAEAERVVADLESSRAVGHGGLTGAQVRDAAVAADPATTDPAPADVPGTPADATAAAVAAPRLGALWAPALRRRTTALWVVWFAVNFSYYGAFIWLPSLLAADGHTLVRSFEYTLIITLGQLPGYAAAAVLVETWGRRRTLAAFLAGSAVAAGAFAAASGDAQIIGAGLLLSFFNLGAWGALYAVTPELYPTRMRTTGAGWAAGVGRTASVLAPLAVPQLRELGGTGLLFTVFAAVFVVAALGALALPERAGETLT</sequence>
<dbReference type="CDD" id="cd17316">
    <property type="entry name" value="MFS_SV2_like"/>
    <property type="match status" value="1"/>
</dbReference>
<feature type="transmembrane region" description="Helical" evidence="7">
    <location>
        <begin position="478"/>
        <end position="502"/>
    </location>
</feature>
<dbReference type="PANTHER" id="PTHR23511:SF34">
    <property type="entry name" value="SYNAPTIC VESICLE GLYCOPROTEIN 2"/>
    <property type="match status" value="1"/>
</dbReference>
<evidence type="ECO:0000259" key="8">
    <source>
        <dbReference type="PROSITE" id="PS50850"/>
    </source>
</evidence>
<keyword evidence="5 7" id="KW-0472">Membrane</keyword>
<dbReference type="PROSITE" id="PS00216">
    <property type="entry name" value="SUGAR_TRANSPORT_1"/>
    <property type="match status" value="1"/>
</dbReference>
<feature type="transmembrane region" description="Helical" evidence="7">
    <location>
        <begin position="159"/>
        <end position="180"/>
    </location>
</feature>
<feature type="domain" description="Major facilitator superfamily (MFS) profile" evidence="8">
    <location>
        <begin position="68"/>
        <end position="507"/>
    </location>
</feature>
<keyword evidence="10" id="KW-1185">Reference proteome</keyword>
<dbReference type="InterPro" id="IPR005829">
    <property type="entry name" value="Sugar_transporter_CS"/>
</dbReference>
<feature type="transmembrane region" description="Helical" evidence="7">
    <location>
        <begin position="221"/>
        <end position="239"/>
    </location>
</feature>
<dbReference type="PROSITE" id="PS50850">
    <property type="entry name" value="MFS"/>
    <property type="match status" value="1"/>
</dbReference>
<proteinExistence type="predicted"/>
<feature type="transmembrane region" description="Helical" evidence="7">
    <location>
        <begin position="453"/>
        <end position="472"/>
    </location>
</feature>
<dbReference type="InterPro" id="IPR005828">
    <property type="entry name" value="MFS_sugar_transport-like"/>
</dbReference>
<dbReference type="Gene3D" id="1.20.1250.20">
    <property type="entry name" value="MFS general substrate transporter like domains"/>
    <property type="match status" value="2"/>
</dbReference>
<feature type="compositionally biased region" description="Low complexity" evidence="6">
    <location>
        <begin position="36"/>
        <end position="51"/>
    </location>
</feature>
<feature type="transmembrane region" description="Helical" evidence="7">
    <location>
        <begin position="103"/>
        <end position="125"/>
    </location>
</feature>
<evidence type="ECO:0000313" key="10">
    <source>
        <dbReference type="Proteomes" id="UP000614741"/>
    </source>
</evidence>
<gene>
    <name evidence="9" type="ORF">Cph01nite_24360</name>
</gene>
<feature type="region of interest" description="Disordered" evidence="6">
    <location>
        <begin position="1"/>
        <end position="54"/>
    </location>
</feature>
<dbReference type="Proteomes" id="UP000614741">
    <property type="component" value="Unassembled WGS sequence"/>
</dbReference>
<evidence type="ECO:0000256" key="6">
    <source>
        <dbReference type="SAM" id="MobiDB-lite"/>
    </source>
</evidence>
<feature type="transmembrane region" description="Helical" evidence="7">
    <location>
        <begin position="368"/>
        <end position="387"/>
    </location>
</feature>
<dbReference type="InterPro" id="IPR020846">
    <property type="entry name" value="MFS_dom"/>
</dbReference>
<organism evidence="9 10">
    <name type="scientific">Cellulomonas phragmiteti</name>
    <dbReference type="NCBI Taxonomy" id="478780"/>
    <lineage>
        <taxon>Bacteria</taxon>
        <taxon>Bacillati</taxon>
        <taxon>Actinomycetota</taxon>
        <taxon>Actinomycetes</taxon>
        <taxon>Micrococcales</taxon>
        <taxon>Cellulomonadaceae</taxon>
        <taxon>Cellulomonas</taxon>
    </lineage>
</organism>
<feature type="transmembrane region" description="Helical" evidence="7">
    <location>
        <begin position="192"/>
        <end position="215"/>
    </location>
</feature>
<keyword evidence="4 7" id="KW-1133">Transmembrane helix</keyword>